<proteinExistence type="predicted"/>
<evidence type="ECO:0000313" key="2">
    <source>
        <dbReference type="EMBL" id="CAD7673489.1"/>
    </source>
</evidence>
<dbReference type="Pfam" id="PF08357">
    <property type="entry name" value="SEFIR"/>
    <property type="match status" value="1"/>
</dbReference>
<dbReference type="AlphaFoldDB" id="A0A811YA34"/>
<name>A0A811YA34_NYCPR</name>
<dbReference type="PROSITE" id="PS51534">
    <property type="entry name" value="SEFIR"/>
    <property type="match status" value="1"/>
</dbReference>
<dbReference type="EMBL" id="CAJHUB010000671">
    <property type="protein sequence ID" value="CAD7673489.1"/>
    <property type="molecule type" value="Genomic_DNA"/>
</dbReference>
<gene>
    <name evidence="2" type="ORF">NYPRO_LOCUS6284</name>
</gene>
<accession>A0A811YA34</accession>
<sequence length="227" mass="26347">MITIIATSPKYKHDVEDAELQLDKDEHGLHTKYIHRMMQIEFIKQRSMSFRFIPVLFPNTKKEHVPTWLQNTQVYSWLKNKKNILLQLLREEEYIAPPWGASVHLPQTPRALPWELGGSCPGKHSSSRSCPVSRPQKTCTAEDSSCLKPPQTEAFHFFFFLDFIYLFRERETDRQKQAPYREPDVGVDPGSPGSHPGLQVALNRCAIGAARQRPFKQRPWLLCIPYF</sequence>
<evidence type="ECO:0000259" key="1">
    <source>
        <dbReference type="PROSITE" id="PS51534"/>
    </source>
</evidence>
<dbReference type="InterPro" id="IPR053047">
    <property type="entry name" value="E3_ubiq_ligase_TRAF3IP2"/>
</dbReference>
<dbReference type="InterPro" id="IPR013568">
    <property type="entry name" value="SEFIR_dom"/>
</dbReference>
<feature type="domain" description="SEFIR" evidence="1">
    <location>
        <begin position="1"/>
        <end position="86"/>
    </location>
</feature>
<organism evidence="2 3">
    <name type="scientific">Nyctereutes procyonoides</name>
    <name type="common">Raccoon dog</name>
    <name type="synonym">Canis procyonoides</name>
    <dbReference type="NCBI Taxonomy" id="34880"/>
    <lineage>
        <taxon>Eukaryota</taxon>
        <taxon>Metazoa</taxon>
        <taxon>Chordata</taxon>
        <taxon>Craniata</taxon>
        <taxon>Vertebrata</taxon>
        <taxon>Euteleostomi</taxon>
        <taxon>Mammalia</taxon>
        <taxon>Eutheria</taxon>
        <taxon>Laurasiatheria</taxon>
        <taxon>Carnivora</taxon>
        <taxon>Caniformia</taxon>
        <taxon>Canidae</taxon>
        <taxon>Nyctereutes</taxon>
    </lineage>
</organism>
<dbReference type="PANTHER" id="PTHR34257:SF2">
    <property type="entry name" value="E3 UBIQUITIN LIGASE TRAF3IP2"/>
    <property type="match status" value="1"/>
</dbReference>
<comment type="caution">
    <text evidence="2">The sequence shown here is derived from an EMBL/GenBank/DDBJ whole genome shotgun (WGS) entry which is preliminary data.</text>
</comment>
<dbReference type="Proteomes" id="UP000645828">
    <property type="component" value="Unassembled WGS sequence"/>
</dbReference>
<protein>
    <submittedName>
        <fullName evidence="2">(raccoon dog) hypothetical protein</fullName>
    </submittedName>
</protein>
<dbReference type="PANTHER" id="PTHR34257">
    <property type="entry name" value="ADAPTER PROTEIN CIKS"/>
    <property type="match status" value="1"/>
</dbReference>
<dbReference type="GO" id="GO:0043123">
    <property type="term" value="P:positive regulation of canonical NF-kappaB signal transduction"/>
    <property type="evidence" value="ECO:0007669"/>
    <property type="project" value="TreeGrafter"/>
</dbReference>
<keyword evidence="3" id="KW-1185">Reference proteome</keyword>
<reference evidence="2" key="1">
    <citation type="submission" date="2020-12" db="EMBL/GenBank/DDBJ databases">
        <authorList>
            <consortium name="Molecular Ecology Group"/>
        </authorList>
    </citation>
    <scope>NUCLEOTIDE SEQUENCE</scope>
    <source>
        <strain evidence="2">TBG_1078</strain>
    </source>
</reference>
<dbReference type="GO" id="GO:0006959">
    <property type="term" value="P:humoral immune response"/>
    <property type="evidence" value="ECO:0007669"/>
    <property type="project" value="TreeGrafter"/>
</dbReference>
<evidence type="ECO:0000313" key="3">
    <source>
        <dbReference type="Proteomes" id="UP000645828"/>
    </source>
</evidence>